<comment type="caution">
    <text evidence="3">The sequence shown here is derived from an EMBL/GenBank/DDBJ whole genome shotgun (WGS) entry which is preliminary data.</text>
</comment>
<dbReference type="OrthoDB" id="310505at2759"/>
<sequence>MDKRKLLIDNNLKSNFQDFNYDFKDNKLKINDVKNTAESFKRGSAKQPFETNDKSFEFINKTNSSLTTHTENDISYFRNKIEDLQFKADSLDVKLKARDKEIQHQQSQIKKYIHEIHQIQIMEQDYKEQVVSINNELSQWKDKYFANLKEYQYKLAFLTRKAEQDLNLQKKNYEEILNQKQKEIEQIELRFENERDHLYQAIELQNKPQNINNEINELITKYDELETENMGLREKILVFEANQDELKFHIQQISGRLLEQVNKNVQLDQQKQQEIQNCQNQLLAKDKQINNLLIQIEESKNDEQYLDQEKLMQLENLNNQLIEQNSQLEDENQKLKTQISEQQEHENNLKLIIQQQKQQNLKLQQENNQFQEQINQFEYLQVKDSNQKQKEQQEQIDSLLLKLNKVELECEELRQQIGKQNDELIESYRKDIREKDEVIQVQGLNQKEFEKVMAQYRVENKEYKTKNELLINQNEIQNLQIEEMFKDKQILQKQLETLENNYTIQLQQLQNYQIALNNCKIKEQSYNEQIVYFTQLEDDNSMLQLQNSQLKQQLADLMEEFNPKINLFQQEIIQKKELNELFQLQLHEKDIQLKQLEKDLFLMQEQNQQLFDNNQILQQDISKQQQDLSILKTKPDDLTVNSIEDGKEVLIEENQVDQPKNEEPLENLEEIEKELQFQKQQNADLNFKLNNALQEIQILQEQIVQSQEEFETQITQIKQELISKRLQNDKLELIQMDYEKVKNEIALLQNLNEIKDQQIENLRANILEDETQQDFINQQESQIKELQYIKQNLETELDRNKNEYEQEINKLREERDCLKSKTIEAIQQKVVLENQLQNLQEELLRKQIIINRIDPNQIVEPYKNEYSSNSELNKTPDGKQQQTDDDLERDFTNNQQEYEVQVEDKELIKERKNSNILPQNDQEFEIFEQIQIPQVQSDQREQNTNSFKISLQNMEQLPNQENLQNQQFEEQTRNKEDQIKQSSKQFEKQCGKQEEVHKKIDLKTQDFFGKELSQEEPANTSQTSQELANYLINNALNGAIQSLLNISQ</sequence>
<reference evidence="3" key="1">
    <citation type="submission" date="2021-01" db="EMBL/GenBank/DDBJ databases">
        <authorList>
            <consortium name="Genoscope - CEA"/>
            <person name="William W."/>
        </authorList>
    </citation>
    <scope>NUCLEOTIDE SEQUENCE</scope>
</reference>
<protein>
    <submittedName>
        <fullName evidence="3">Uncharacterized protein</fullName>
    </submittedName>
</protein>
<feature type="coiled-coil region" evidence="1">
    <location>
        <begin position="123"/>
        <end position="242"/>
    </location>
</feature>
<name>A0A8S1NBV8_9CILI</name>
<feature type="coiled-coil region" evidence="1">
    <location>
        <begin position="661"/>
        <end position="849"/>
    </location>
</feature>
<evidence type="ECO:0000256" key="2">
    <source>
        <dbReference type="SAM" id="MobiDB-lite"/>
    </source>
</evidence>
<feature type="region of interest" description="Disordered" evidence="2">
    <location>
        <begin position="866"/>
        <end position="886"/>
    </location>
</feature>
<gene>
    <name evidence="3" type="ORF">PSON_ATCC_30995.1.T0500313</name>
</gene>
<evidence type="ECO:0000313" key="4">
    <source>
        <dbReference type="Proteomes" id="UP000692954"/>
    </source>
</evidence>
<evidence type="ECO:0000256" key="1">
    <source>
        <dbReference type="SAM" id="Coils"/>
    </source>
</evidence>
<feature type="compositionally biased region" description="Polar residues" evidence="2">
    <location>
        <begin position="866"/>
        <end position="881"/>
    </location>
</feature>
<feature type="region of interest" description="Disordered" evidence="2">
    <location>
        <begin position="968"/>
        <end position="990"/>
    </location>
</feature>
<feature type="coiled-coil region" evidence="1">
    <location>
        <begin position="311"/>
        <end position="634"/>
    </location>
</feature>
<organism evidence="3 4">
    <name type="scientific">Paramecium sonneborni</name>
    <dbReference type="NCBI Taxonomy" id="65129"/>
    <lineage>
        <taxon>Eukaryota</taxon>
        <taxon>Sar</taxon>
        <taxon>Alveolata</taxon>
        <taxon>Ciliophora</taxon>
        <taxon>Intramacronucleata</taxon>
        <taxon>Oligohymenophorea</taxon>
        <taxon>Peniculida</taxon>
        <taxon>Parameciidae</taxon>
        <taxon>Paramecium</taxon>
    </lineage>
</organism>
<evidence type="ECO:0000313" key="3">
    <source>
        <dbReference type="EMBL" id="CAD8087033.1"/>
    </source>
</evidence>
<accession>A0A8S1NBV8</accession>
<proteinExistence type="predicted"/>
<keyword evidence="1" id="KW-0175">Coiled coil</keyword>
<dbReference type="EMBL" id="CAJJDN010000050">
    <property type="protein sequence ID" value="CAD8087033.1"/>
    <property type="molecule type" value="Genomic_DNA"/>
</dbReference>
<dbReference type="AlphaFoldDB" id="A0A8S1NBV8"/>
<feature type="compositionally biased region" description="Basic and acidic residues" evidence="2">
    <location>
        <begin position="970"/>
        <end position="990"/>
    </location>
</feature>
<keyword evidence="4" id="KW-1185">Reference proteome</keyword>
<dbReference type="Proteomes" id="UP000692954">
    <property type="component" value="Unassembled WGS sequence"/>
</dbReference>